<evidence type="ECO:0000256" key="2">
    <source>
        <dbReference type="SAM" id="MobiDB-lite"/>
    </source>
</evidence>
<evidence type="ECO:0000256" key="1">
    <source>
        <dbReference type="SAM" id="Coils"/>
    </source>
</evidence>
<comment type="caution">
    <text evidence="4">The sequence shown here is derived from an EMBL/GenBank/DDBJ whole genome shotgun (WGS) entry which is preliminary data.</text>
</comment>
<accession>W4L836</accession>
<keyword evidence="1" id="KW-0175">Coiled coil</keyword>
<dbReference type="EMBL" id="AZHW01001223">
    <property type="protein sequence ID" value="ETW93516.1"/>
    <property type="molecule type" value="Genomic_DNA"/>
</dbReference>
<keyword evidence="3" id="KW-0812">Transmembrane</keyword>
<reference evidence="4 5" key="1">
    <citation type="journal article" date="2014" name="Nature">
        <title>An environmental bacterial taxon with a large and distinct metabolic repertoire.</title>
        <authorList>
            <person name="Wilson M.C."/>
            <person name="Mori T."/>
            <person name="Ruckert C."/>
            <person name="Uria A.R."/>
            <person name="Helf M.J."/>
            <person name="Takada K."/>
            <person name="Gernert C."/>
            <person name="Steffens U.A."/>
            <person name="Heycke N."/>
            <person name="Schmitt S."/>
            <person name="Rinke C."/>
            <person name="Helfrich E.J."/>
            <person name="Brachmann A.O."/>
            <person name="Gurgui C."/>
            <person name="Wakimoto T."/>
            <person name="Kracht M."/>
            <person name="Crusemann M."/>
            <person name="Hentschel U."/>
            <person name="Abe I."/>
            <person name="Matsunaga S."/>
            <person name="Kalinowski J."/>
            <person name="Takeyama H."/>
            <person name="Piel J."/>
        </authorList>
    </citation>
    <scope>NUCLEOTIDE SEQUENCE [LARGE SCALE GENOMIC DNA]</scope>
    <source>
        <strain evidence="5">TSY1</strain>
    </source>
</reference>
<keyword evidence="5" id="KW-1185">Reference proteome</keyword>
<organism evidence="4 5">
    <name type="scientific">Entotheonella factor</name>
    <dbReference type="NCBI Taxonomy" id="1429438"/>
    <lineage>
        <taxon>Bacteria</taxon>
        <taxon>Pseudomonadati</taxon>
        <taxon>Nitrospinota/Tectimicrobiota group</taxon>
        <taxon>Candidatus Tectimicrobiota</taxon>
        <taxon>Candidatus Entotheonellia</taxon>
        <taxon>Candidatus Entotheonellales</taxon>
        <taxon>Candidatus Entotheonellaceae</taxon>
        <taxon>Candidatus Entotheonella</taxon>
    </lineage>
</organism>
<proteinExistence type="predicted"/>
<feature type="transmembrane region" description="Helical" evidence="3">
    <location>
        <begin position="41"/>
        <end position="59"/>
    </location>
</feature>
<evidence type="ECO:0000313" key="5">
    <source>
        <dbReference type="Proteomes" id="UP000019141"/>
    </source>
</evidence>
<evidence type="ECO:0000313" key="4">
    <source>
        <dbReference type="EMBL" id="ETW93516.1"/>
    </source>
</evidence>
<feature type="coiled-coil region" evidence="1">
    <location>
        <begin position="66"/>
        <end position="93"/>
    </location>
</feature>
<feature type="compositionally biased region" description="Basic and acidic residues" evidence="2">
    <location>
        <begin position="138"/>
        <end position="150"/>
    </location>
</feature>
<sequence length="286" mass="32170">MQSILAITWFPTLALICGLVFGVLTLSCACLMIIKEQRPSGISSLLAILGALLLVVSIWQSRSGNINELRAKIADLEQQNQQLAKELEETSGKQLTQSTTLSDADTQLQTSLTHLQQAATQLSNTQTQLNQSLTKMKRQTDQQADKMQELSDQQKKVSTEIQDQLKSVSESHSTKIIEHERLLNHVVSQIEKLQTDLTDISAHHSEQLENMEKQRLALAKQLNSMANQHKIALNSLREDVEATSAQGQDLNYVKASTQRELSNLRRDLNRLQENIQQLQGRRQRGQ</sequence>
<keyword evidence="3" id="KW-1133">Transmembrane helix</keyword>
<dbReference type="Proteomes" id="UP000019141">
    <property type="component" value="Unassembled WGS sequence"/>
</dbReference>
<protein>
    <submittedName>
        <fullName evidence="4">Uncharacterized protein</fullName>
    </submittedName>
</protein>
<dbReference type="PATRIC" id="fig|1429438.4.peg.7292"/>
<gene>
    <name evidence="4" type="ORF">ETSY1_38875</name>
</gene>
<keyword evidence="3" id="KW-0472">Membrane</keyword>
<evidence type="ECO:0000256" key="3">
    <source>
        <dbReference type="SAM" id="Phobius"/>
    </source>
</evidence>
<name>W4L836_ENTF1</name>
<feature type="transmembrane region" description="Helical" evidence="3">
    <location>
        <begin position="6"/>
        <end position="34"/>
    </location>
</feature>
<dbReference type="HOGENOM" id="CLU_972130_0_0_7"/>
<feature type="coiled-coil region" evidence="1">
    <location>
        <begin position="208"/>
        <end position="281"/>
    </location>
</feature>
<feature type="region of interest" description="Disordered" evidence="2">
    <location>
        <begin position="126"/>
        <end position="150"/>
    </location>
</feature>
<dbReference type="AlphaFoldDB" id="W4L836"/>